<evidence type="ECO:0000256" key="2">
    <source>
        <dbReference type="SAM" id="SignalP"/>
    </source>
</evidence>
<name>A0ABX0MHI5_9BURK</name>
<dbReference type="EMBL" id="VVIW01000008">
    <property type="protein sequence ID" value="NHZ41631.1"/>
    <property type="molecule type" value="Genomic_DNA"/>
</dbReference>
<dbReference type="Proteomes" id="UP000819052">
    <property type="component" value="Unassembled WGS sequence"/>
</dbReference>
<sequence>MTIRISLYLPLTAAWFAWSMAATVPAAAQSPAERHVYPTGGVHNTKGCTPPSNCIAPRKPGEPTDPLYPATWSSEWIMYRVFRNADRFPPPYASPPDGLTPSDYEISHGATYYDANYRPRDGDGSGAMMEYYRKRCLPIFPMKNDFSCAFISLGNKAYFLRYADRPAGTPACCQFSLENHPPRRDFIKHLPYDAARSAHLGGSLQAYATGGAGPLFGYAFEKRARRDSYNKAAPAYRHPQSFYFSGFPGDPPNAPIVSQNYRNFRMQPPDPRTTWDQVARTCRPQPQWCCLFDGDCEGGESKAATSHQQWNGVPSGAGDKVPH</sequence>
<reference evidence="3 4" key="1">
    <citation type="submission" date="2019-09" db="EMBL/GenBank/DDBJ databases">
        <title>Taxonomy of Antarctic Massilia spp.: description of Massilia rubra sp. nov., Massilia aquatica sp. nov., Massilia mucilaginosa sp. nov., Massilia frigida sp. nov. isolated from streams, lakes and regoliths.</title>
        <authorList>
            <person name="Holochova P."/>
            <person name="Sedlacek I."/>
            <person name="Kralova S."/>
            <person name="Maslanova I."/>
            <person name="Busse H.-J."/>
            <person name="Stankova E."/>
            <person name="Vrbovska V."/>
            <person name="Kovarovic V."/>
            <person name="Bartak M."/>
            <person name="Svec P."/>
            <person name="Pantucek R."/>
        </authorList>
    </citation>
    <scope>NUCLEOTIDE SEQUENCE [LARGE SCALE GENOMIC DNA]</scope>
    <source>
        <strain evidence="3 4">CCM 8693</strain>
    </source>
</reference>
<comment type="caution">
    <text evidence="3">The sequence shown here is derived from an EMBL/GenBank/DDBJ whole genome shotgun (WGS) entry which is preliminary data.</text>
</comment>
<keyword evidence="4" id="KW-1185">Reference proteome</keyword>
<organism evidence="3 4">
    <name type="scientific">Massilia aquatica</name>
    <dbReference type="NCBI Taxonomy" id="2609000"/>
    <lineage>
        <taxon>Bacteria</taxon>
        <taxon>Pseudomonadati</taxon>
        <taxon>Pseudomonadota</taxon>
        <taxon>Betaproteobacteria</taxon>
        <taxon>Burkholderiales</taxon>
        <taxon>Oxalobacteraceae</taxon>
        <taxon>Telluria group</taxon>
        <taxon>Massilia</taxon>
    </lineage>
</organism>
<evidence type="ECO:0000256" key="1">
    <source>
        <dbReference type="SAM" id="MobiDB-lite"/>
    </source>
</evidence>
<feature type="region of interest" description="Disordered" evidence="1">
    <location>
        <begin position="301"/>
        <end position="323"/>
    </location>
</feature>
<protein>
    <submittedName>
        <fullName evidence="3">Uncharacterized protein</fullName>
    </submittedName>
</protein>
<feature type="chain" id="PRO_5045774856" evidence="2">
    <location>
        <begin position="22"/>
        <end position="323"/>
    </location>
</feature>
<feature type="compositionally biased region" description="Polar residues" evidence="1">
    <location>
        <begin position="303"/>
        <end position="312"/>
    </location>
</feature>
<dbReference type="RefSeq" id="WP_167077392.1">
    <property type="nucleotide sequence ID" value="NZ_VVIW01000008.1"/>
</dbReference>
<evidence type="ECO:0000313" key="3">
    <source>
        <dbReference type="EMBL" id="NHZ41631.1"/>
    </source>
</evidence>
<proteinExistence type="predicted"/>
<accession>A0ABX0MHI5</accession>
<gene>
    <name evidence="3" type="ORF">F1609_15895</name>
</gene>
<feature type="signal peptide" evidence="2">
    <location>
        <begin position="1"/>
        <end position="21"/>
    </location>
</feature>
<evidence type="ECO:0000313" key="4">
    <source>
        <dbReference type="Proteomes" id="UP000819052"/>
    </source>
</evidence>
<keyword evidence="2" id="KW-0732">Signal</keyword>